<keyword evidence="1" id="KW-0812">Transmembrane</keyword>
<keyword evidence="1" id="KW-0472">Membrane</keyword>
<gene>
    <name evidence="2" type="ORF">ODALV1_LOCUS27065</name>
</gene>
<dbReference type="Proteomes" id="UP001642540">
    <property type="component" value="Unassembled WGS sequence"/>
</dbReference>
<feature type="transmembrane region" description="Helical" evidence="1">
    <location>
        <begin position="26"/>
        <end position="47"/>
    </location>
</feature>
<dbReference type="EMBL" id="CAXLJM020000119">
    <property type="protein sequence ID" value="CAL8137751.1"/>
    <property type="molecule type" value="Genomic_DNA"/>
</dbReference>
<feature type="transmembrane region" description="Helical" evidence="1">
    <location>
        <begin position="204"/>
        <end position="229"/>
    </location>
</feature>
<sequence length="244" mass="27708">MDEIPLYDRSNPAQNSSSKKKFVLRIVYALLLLALCGTVCWFAVWLFGKRDKEVQMDECYKCSTCKGNEGGCLGWNIPFEKNCQDTPVNRVRCKKGKLCYRANVENAGAKFFVRSCLRSKKEGCGTSNKFNSTINDEESDEDKDTLYFKIAMSNAEDLEMEHHSVLETIEEKAEEVFETVTDDLQETKTSMWDGITNIRDTIHLVLAIIGLALLVLLITLVIGAMCWIISFIRKAKRKMDTTKA</sequence>
<evidence type="ECO:0000313" key="3">
    <source>
        <dbReference type="Proteomes" id="UP001642540"/>
    </source>
</evidence>
<comment type="caution">
    <text evidence="2">The sequence shown here is derived from an EMBL/GenBank/DDBJ whole genome shotgun (WGS) entry which is preliminary data.</text>
</comment>
<protein>
    <submittedName>
        <fullName evidence="2">Uncharacterized protein</fullName>
    </submittedName>
</protein>
<accession>A0ABP1RWM5</accession>
<proteinExistence type="predicted"/>
<name>A0ABP1RWM5_9HEXA</name>
<keyword evidence="1" id="KW-1133">Transmembrane helix</keyword>
<evidence type="ECO:0000256" key="1">
    <source>
        <dbReference type="SAM" id="Phobius"/>
    </source>
</evidence>
<keyword evidence="3" id="KW-1185">Reference proteome</keyword>
<reference evidence="2 3" key="1">
    <citation type="submission" date="2024-08" db="EMBL/GenBank/DDBJ databases">
        <authorList>
            <person name="Cucini C."/>
            <person name="Frati F."/>
        </authorList>
    </citation>
    <scope>NUCLEOTIDE SEQUENCE [LARGE SCALE GENOMIC DNA]</scope>
</reference>
<evidence type="ECO:0000313" key="2">
    <source>
        <dbReference type="EMBL" id="CAL8137751.1"/>
    </source>
</evidence>
<organism evidence="2 3">
    <name type="scientific">Orchesella dallaii</name>
    <dbReference type="NCBI Taxonomy" id="48710"/>
    <lineage>
        <taxon>Eukaryota</taxon>
        <taxon>Metazoa</taxon>
        <taxon>Ecdysozoa</taxon>
        <taxon>Arthropoda</taxon>
        <taxon>Hexapoda</taxon>
        <taxon>Collembola</taxon>
        <taxon>Entomobryomorpha</taxon>
        <taxon>Entomobryoidea</taxon>
        <taxon>Orchesellidae</taxon>
        <taxon>Orchesellinae</taxon>
        <taxon>Orchesella</taxon>
    </lineage>
</organism>